<keyword evidence="3" id="KW-1185">Reference proteome</keyword>
<name>A0A348B4G7_9CREN</name>
<organism evidence="1 3">
    <name type="scientific">Sulfodiicoccus acidiphilus</name>
    <dbReference type="NCBI Taxonomy" id="1670455"/>
    <lineage>
        <taxon>Archaea</taxon>
        <taxon>Thermoproteota</taxon>
        <taxon>Thermoprotei</taxon>
        <taxon>Sulfolobales</taxon>
        <taxon>Sulfolobaceae</taxon>
        <taxon>Sulfodiicoccus</taxon>
    </lineage>
</organism>
<reference evidence="2" key="1">
    <citation type="journal article" date="2014" name="Int. J. Syst. Evol. Microbiol.">
        <title>Complete genome sequence of Corynebacterium casei LMG S-19264T (=DSM 44701T), isolated from a smear-ripened cheese.</title>
        <authorList>
            <consortium name="US DOE Joint Genome Institute (JGI-PGF)"/>
            <person name="Walter F."/>
            <person name="Albersmeier A."/>
            <person name="Kalinowski J."/>
            <person name="Ruckert C."/>
        </authorList>
    </citation>
    <scope>NUCLEOTIDE SEQUENCE</scope>
    <source>
        <strain evidence="2">JCM 31740</strain>
    </source>
</reference>
<dbReference type="KEGG" id="sacd:HS1genome_1458"/>
<dbReference type="Proteomes" id="UP000616143">
    <property type="component" value="Unassembled WGS sequence"/>
</dbReference>
<reference evidence="1" key="3">
    <citation type="journal article" date="2019" name="BMC Res. Notes">
        <title>Complete genome sequence of the Sulfodiicoccus acidiphilus strain HS-1T, the first crenarchaeon that lacks polB3, isolated from an acidic hot spring in Ohwaku-dani, Hakone, Japan.</title>
        <authorList>
            <person name="Sakai H.D."/>
            <person name="Kurosawa N."/>
        </authorList>
    </citation>
    <scope>NUCLEOTIDE SEQUENCE</scope>
    <source>
        <strain evidence="1">HS-1</strain>
    </source>
</reference>
<protein>
    <submittedName>
        <fullName evidence="1">Uncharacterized protein</fullName>
    </submittedName>
</protein>
<dbReference type="Proteomes" id="UP000276741">
    <property type="component" value="Chromosome"/>
</dbReference>
<dbReference type="AlphaFoldDB" id="A0A348B4G7"/>
<proteinExistence type="predicted"/>
<sequence>MKLDLAELVGPYEPSGSTAMRVGKFLAAALDDPFHATTAVGLSLYAAGRVARTRSTYGIRRAILDLAEGKRRVRELADELSSLRS</sequence>
<evidence type="ECO:0000313" key="1">
    <source>
        <dbReference type="EMBL" id="BBD73069.1"/>
    </source>
</evidence>
<dbReference type="EMBL" id="AP018553">
    <property type="protein sequence ID" value="BBD73069.1"/>
    <property type="molecule type" value="Genomic_DNA"/>
</dbReference>
<dbReference type="EMBL" id="BMQS01000027">
    <property type="protein sequence ID" value="GGU04029.1"/>
    <property type="molecule type" value="Genomic_DNA"/>
</dbReference>
<evidence type="ECO:0000313" key="2">
    <source>
        <dbReference type="EMBL" id="GGU04029.1"/>
    </source>
</evidence>
<dbReference type="GeneID" id="38666968"/>
<reference evidence="2" key="4">
    <citation type="submission" date="2020-09" db="EMBL/GenBank/DDBJ databases">
        <authorList>
            <person name="Sun Q."/>
            <person name="Ohkuma M."/>
        </authorList>
    </citation>
    <scope>NUCLEOTIDE SEQUENCE</scope>
    <source>
        <strain evidence="2">JCM 31740</strain>
    </source>
</reference>
<evidence type="ECO:0000313" key="3">
    <source>
        <dbReference type="Proteomes" id="UP000276741"/>
    </source>
</evidence>
<dbReference type="OrthoDB" id="39794at2157"/>
<dbReference type="RefSeq" id="WP_126450234.1">
    <property type="nucleotide sequence ID" value="NZ_AP018553.1"/>
</dbReference>
<accession>A0A348B4G7</accession>
<reference evidence="3" key="2">
    <citation type="submission" date="2018-04" db="EMBL/GenBank/DDBJ databases">
        <title>Complete genome sequence of Sulfodiicoccus acidiphilus strain HS-1.</title>
        <authorList>
            <person name="Sakai H.D."/>
            <person name="Kurosawa N."/>
        </authorList>
    </citation>
    <scope>NUCLEOTIDE SEQUENCE [LARGE SCALE GENOMIC DNA]</scope>
    <source>
        <strain evidence="3">HS-1</strain>
    </source>
</reference>
<gene>
    <name evidence="2" type="ORF">GCM10007116_21040</name>
    <name evidence="1" type="ORF">HS1genome_1458</name>
</gene>